<sequence length="204" mass="22655">MKFLVFPLVLFLVGCSSMQNDRMNSNKLLDAAPKGETEVRNPDWSVPPSNANSGVRGPLGQVRTSSYQALQQFLLHNRIDYEVLPGSHVMVRLKDSIQFETGSAQLSQASYYWLSVMSGFLSQQRGIDVVIDGHTDTVGQSMFNDSLSVRRADMVKNTLVKNNVSEGSIYTRGYGEYIPACSNRTTAGRACNRRVELLLIVLND</sequence>
<dbReference type="Proteomes" id="UP000503003">
    <property type="component" value="Chromosome 2"/>
</dbReference>
<evidence type="ECO:0000313" key="8">
    <source>
        <dbReference type="Proteomes" id="UP000503003"/>
    </source>
</evidence>
<accession>A0A6G7CQM4</accession>
<name>A0A6G7CQM4_9VIBR</name>
<dbReference type="PANTHER" id="PTHR30329:SF21">
    <property type="entry name" value="LIPOPROTEIN YIAD-RELATED"/>
    <property type="match status" value="1"/>
</dbReference>
<keyword evidence="8" id="KW-1185">Reference proteome</keyword>
<dbReference type="InterPro" id="IPR006664">
    <property type="entry name" value="OMP_bac"/>
</dbReference>
<evidence type="ECO:0000256" key="4">
    <source>
        <dbReference type="PROSITE-ProRule" id="PRU00473"/>
    </source>
</evidence>
<evidence type="ECO:0000256" key="1">
    <source>
        <dbReference type="ARBA" id="ARBA00004442"/>
    </source>
</evidence>
<organism evidence="7 8">
    <name type="scientific">Vibrio ziniensis</name>
    <dbReference type="NCBI Taxonomy" id="2711221"/>
    <lineage>
        <taxon>Bacteria</taxon>
        <taxon>Pseudomonadati</taxon>
        <taxon>Pseudomonadota</taxon>
        <taxon>Gammaproteobacteria</taxon>
        <taxon>Vibrionales</taxon>
        <taxon>Vibrionaceae</taxon>
        <taxon>Vibrio</taxon>
    </lineage>
</organism>
<dbReference type="SUPFAM" id="SSF103088">
    <property type="entry name" value="OmpA-like"/>
    <property type="match status" value="1"/>
</dbReference>
<dbReference type="PANTHER" id="PTHR30329">
    <property type="entry name" value="STATOR ELEMENT OF FLAGELLAR MOTOR COMPLEX"/>
    <property type="match status" value="1"/>
</dbReference>
<dbReference type="InterPro" id="IPR050330">
    <property type="entry name" value="Bact_OuterMem_StrucFunc"/>
</dbReference>
<dbReference type="EMBL" id="CP049332">
    <property type="protein sequence ID" value="QIH44392.1"/>
    <property type="molecule type" value="Genomic_DNA"/>
</dbReference>
<dbReference type="Pfam" id="PF00691">
    <property type="entry name" value="OmpA"/>
    <property type="match status" value="1"/>
</dbReference>
<evidence type="ECO:0000256" key="3">
    <source>
        <dbReference type="ARBA" id="ARBA00023237"/>
    </source>
</evidence>
<gene>
    <name evidence="7" type="ORF">G5S32_20840</name>
</gene>
<dbReference type="RefSeq" id="WP_165314052.1">
    <property type="nucleotide sequence ID" value="NZ_CP049332.1"/>
</dbReference>
<evidence type="ECO:0000313" key="7">
    <source>
        <dbReference type="EMBL" id="QIH44392.1"/>
    </source>
</evidence>
<proteinExistence type="predicted"/>
<protein>
    <submittedName>
        <fullName evidence="7">OmpA family protein</fullName>
    </submittedName>
</protein>
<keyword evidence="3" id="KW-0998">Cell outer membrane</keyword>
<dbReference type="Gene3D" id="3.30.1330.60">
    <property type="entry name" value="OmpA-like domain"/>
    <property type="match status" value="1"/>
</dbReference>
<keyword evidence="2 4" id="KW-0472">Membrane</keyword>
<dbReference type="PROSITE" id="PS51257">
    <property type="entry name" value="PROKAR_LIPOPROTEIN"/>
    <property type="match status" value="1"/>
</dbReference>
<evidence type="ECO:0000259" key="6">
    <source>
        <dbReference type="PROSITE" id="PS51123"/>
    </source>
</evidence>
<feature type="domain" description="OmpA-like" evidence="6">
    <location>
        <begin position="86"/>
        <end position="203"/>
    </location>
</feature>
<dbReference type="GO" id="GO:0009279">
    <property type="term" value="C:cell outer membrane"/>
    <property type="evidence" value="ECO:0007669"/>
    <property type="project" value="UniProtKB-SubCell"/>
</dbReference>
<feature type="region of interest" description="Disordered" evidence="5">
    <location>
        <begin position="34"/>
        <end position="58"/>
    </location>
</feature>
<dbReference type="InterPro" id="IPR036737">
    <property type="entry name" value="OmpA-like_sf"/>
</dbReference>
<dbReference type="PROSITE" id="PS51123">
    <property type="entry name" value="OMPA_2"/>
    <property type="match status" value="1"/>
</dbReference>
<dbReference type="AlphaFoldDB" id="A0A6G7CQM4"/>
<dbReference type="InterPro" id="IPR006665">
    <property type="entry name" value="OmpA-like"/>
</dbReference>
<reference evidence="7 8" key="1">
    <citation type="submission" date="2020-02" db="EMBL/GenBank/DDBJ databases">
        <title>A complete genome of a marine bacterium Vibrio sp. ZWAL4003 isolated from the mangrove sediment with the ability to degrade polysaccharides.</title>
        <authorList>
            <person name="Wu J."/>
            <person name="Qu W."/>
            <person name="Zeng R."/>
        </authorList>
    </citation>
    <scope>NUCLEOTIDE SEQUENCE [LARGE SCALE GENOMIC DNA]</scope>
    <source>
        <strain evidence="7 8">ZWAL4003</strain>
    </source>
</reference>
<evidence type="ECO:0000256" key="5">
    <source>
        <dbReference type="SAM" id="MobiDB-lite"/>
    </source>
</evidence>
<dbReference type="PRINTS" id="PR01021">
    <property type="entry name" value="OMPADOMAIN"/>
</dbReference>
<evidence type="ECO:0000256" key="2">
    <source>
        <dbReference type="ARBA" id="ARBA00023136"/>
    </source>
</evidence>
<dbReference type="KEGG" id="vzi:G5S32_20840"/>
<comment type="subcellular location">
    <subcellularLocation>
        <location evidence="1">Cell outer membrane</location>
    </subcellularLocation>
</comment>
<dbReference type="CDD" id="cd07185">
    <property type="entry name" value="OmpA_C-like"/>
    <property type="match status" value="1"/>
</dbReference>